<comment type="caution">
    <text evidence="1">The sequence shown here is derived from an EMBL/GenBank/DDBJ whole genome shotgun (WGS) entry which is preliminary data.</text>
</comment>
<dbReference type="Proteomes" id="UP001497680">
    <property type="component" value="Unassembled WGS sequence"/>
</dbReference>
<evidence type="ECO:0000313" key="1">
    <source>
        <dbReference type="EMBL" id="KAI6086042.1"/>
    </source>
</evidence>
<accession>A0ACC0CZY4</accession>
<sequence length="542" mass="59152">MAAVDLETGIRHDGTSTMGADPIDEEKTTLKNSIEDGNDTVTTSTASSEIVEFRAAEQATGTYNESDSKLVSWSGPDDPENPLNFPVWKKWAITICMASVTLVVTFASSVFSTATLVTAEEFNVSAEVMILGTSLFVLGFAFGPLVWAPLSELFGRKTPLLAGYFVFAVFQIPVAVSQNIYTIMIFRFFGGLFGSTPFGVVGGAMVDIWVPLDRGIAMSLFGGATFIGPVAGPIVGGFIVDSYLGWHWTAWITLIMAAFFGSIAFFVLPETHAPTLLKRRAQKLRLATRDWALHSALEEQPVDINTLVFLYLLRPWKMLFLEPILLLITIYMAFVYGIIYLLFEAYPISFQQGRGWSSGVGALPFLAITVGVVGGVSLVVYISKTRYARIIKETGRLQPEERLIPMMVGAVLFPAGLFWFAWTSDPHISWVPQVLSGILIGAGVMSIFLQGLNYIIDCFLMNSNSALAANGLLRAACGAGFPLFATAMYDRLGVEWATSLLGFIAVALIPVPVLFYIFGPRLRKMSRFSPKFPPRPPPVASS</sequence>
<evidence type="ECO:0000313" key="2">
    <source>
        <dbReference type="Proteomes" id="UP001497680"/>
    </source>
</evidence>
<proteinExistence type="predicted"/>
<reference evidence="1 2" key="1">
    <citation type="journal article" date="2022" name="New Phytol.">
        <title>Ecological generalism drives hyperdiversity of secondary metabolite gene clusters in xylarialean endophytes.</title>
        <authorList>
            <person name="Franco M.E.E."/>
            <person name="Wisecaver J.H."/>
            <person name="Arnold A.E."/>
            <person name="Ju Y.M."/>
            <person name="Slot J.C."/>
            <person name="Ahrendt S."/>
            <person name="Moore L.P."/>
            <person name="Eastman K.E."/>
            <person name="Scott K."/>
            <person name="Konkel Z."/>
            <person name="Mondo S.J."/>
            <person name="Kuo A."/>
            <person name="Hayes R.D."/>
            <person name="Haridas S."/>
            <person name="Andreopoulos B."/>
            <person name="Riley R."/>
            <person name="LaButti K."/>
            <person name="Pangilinan J."/>
            <person name="Lipzen A."/>
            <person name="Amirebrahimi M."/>
            <person name="Yan J."/>
            <person name="Adam C."/>
            <person name="Keymanesh K."/>
            <person name="Ng V."/>
            <person name="Louie K."/>
            <person name="Northen T."/>
            <person name="Drula E."/>
            <person name="Henrissat B."/>
            <person name="Hsieh H.M."/>
            <person name="Youens-Clark K."/>
            <person name="Lutzoni F."/>
            <person name="Miadlikowska J."/>
            <person name="Eastwood D.C."/>
            <person name="Hamelin R.C."/>
            <person name="Grigoriev I.V."/>
            <person name="U'Ren J.M."/>
        </authorList>
    </citation>
    <scope>NUCLEOTIDE SEQUENCE [LARGE SCALE GENOMIC DNA]</scope>
    <source>
        <strain evidence="1 2">ER1909</strain>
    </source>
</reference>
<name>A0ACC0CZY4_9PEZI</name>
<organism evidence="1 2">
    <name type="scientific">Hypoxylon rubiginosum</name>
    <dbReference type="NCBI Taxonomy" id="110542"/>
    <lineage>
        <taxon>Eukaryota</taxon>
        <taxon>Fungi</taxon>
        <taxon>Dikarya</taxon>
        <taxon>Ascomycota</taxon>
        <taxon>Pezizomycotina</taxon>
        <taxon>Sordariomycetes</taxon>
        <taxon>Xylariomycetidae</taxon>
        <taxon>Xylariales</taxon>
        <taxon>Hypoxylaceae</taxon>
        <taxon>Hypoxylon</taxon>
    </lineage>
</organism>
<dbReference type="EMBL" id="MU394319">
    <property type="protein sequence ID" value="KAI6086042.1"/>
    <property type="molecule type" value="Genomic_DNA"/>
</dbReference>
<protein>
    <submittedName>
        <fullName evidence="1">MFS general substrate transporter</fullName>
    </submittedName>
</protein>
<gene>
    <name evidence="1" type="ORF">F4821DRAFT_239210</name>
</gene>
<keyword evidence="2" id="KW-1185">Reference proteome</keyword>